<evidence type="ECO:0000313" key="3">
    <source>
        <dbReference type="Proteomes" id="UP001275049"/>
    </source>
</evidence>
<name>A0AAW9HJQ4_9ACTO</name>
<gene>
    <name evidence="2" type="ORF">R6G80_00145</name>
    <name evidence="1" type="ORF">R6G86_03555</name>
</gene>
<reference evidence="2 3" key="1">
    <citation type="submission" date="2023-10" db="EMBL/GenBank/DDBJ databases">
        <title>Whole Genome based description of the genera Actinobaculum and Actinotignum reveals a complex phylogenetic relationship within the species included in the genus Actinotignum.</title>
        <authorList>
            <person name="Jensen C.S."/>
            <person name="Dargis R."/>
            <person name="Kemp M."/>
            <person name="Christensen J.J."/>
        </authorList>
    </citation>
    <scope>NUCLEOTIDE SEQUENCE</scope>
    <source>
        <strain evidence="2">SLA_B511</strain>
        <strain evidence="1 3">SLA_B974</strain>
    </source>
</reference>
<dbReference type="EMBL" id="JAWNGC010000001">
    <property type="protein sequence ID" value="MDY5154145.1"/>
    <property type="molecule type" value="Genomic_DNA"/>
</dbReference>
<evidence type="ECO:0000313" key="4">
    <source>
        <dbReference type="Proteomes" id="UP001281731"/>
    </source>
</evidence>
<keyword evidence="3" id="KW-1185">Reference proteome</keyword>
<sequence length="69" mass="7784">MPPPPSLLTVGLVCKENPPLYDERGRVEMCEPNVRRNARTDCAQGVVDLHIHKKTQAIIDVFIDTRSQN</sequence>
<dbReference type="Proteomes" id="UP001275049">
    <property type="component" value="Unassembled WGS sequence"/>
</dbReference>
<accession>A0AAW9HJQ4</accession>
<dbReference type="RefSeq" id="WP_102165396.1">
    <property type="nucleotide sequence ID" value="NZ_CP126967.1"/>
</dbReference>
<evidence type="ECO:0000313" key="1">
    <source>
        <dbReference type="EMBL" id="MDY5132821.1"/>
    </source>
</evidence>
<dbReference type="AlphaFoldDB" id="A0AAW9HJQ4"/>
<comment type="caution">
    <text evidence="2">The sequence shown here is derived from an EMBL/GenBank/DDBJ whole genome shotgun (WGS) entry which is preliminary data.</text>
</comment>
<proteinExistence type="predicted"/>
<evidence type="ECO:0000313" key="2">
    <source>
        <dbReference type="EMBL" id="MDY5154145.1"/>
    </source>
</evidence>
<dbReference type="EMBL" id="JAWNGA010000004">
    <property type="protein sequence ID" value="MDY5132821.1"/>
    <property type="molecule type" value="Genomic_DNA"/>
</dbReference>
<protein>
    <submittedName>
        <fullName evidence="2">Uncharacterized protein</fullName>
    </submittedName>
</protein>
<dbReference type="Proteomes" id="UP001281731">
    <property type="component" value="Unassembled WGS sequence"/>
</dbReference>
<organism evidence="2 4">
    <name type="scientific">Actinotignum urinale</name>
    <dbReference type="NCBI Taxonomy" id="190146"/>
    <lineage>
        <taxon>Bacteria</taxon>
        <taxon>Bacillati</taxon>
        <taxon>Actinomycetota</taxon>
        <taxon>Actinomycetes</taxon>
        <taxon>Actinomycetales</taxon>
        <taxon>Actinomycetaceae</taxon>
        <taxon>Actinotignum</taxon>
    </lineage>
</organism>